<gene>
    <name evidence="3" type="ORF">B0T22DRAFT_507617</name>
</gene>
<accession>A0AAE0XKJ0</accession>
<sequence>MGLRLDENAPKRVPDEMMRMIGPSAAVRRLEQELEALEAALRQTYGRPSWAPDDKKEQYESIKAQLRTARQKQRRKVFRMTYKDYFTESDDKELQNQLQGIQESVVEREITHSLPERRVLADIMGDMDEDLPEEDIVRLVVRVTDVPGTRTCLHLTVGFEMPKPPKAKADNEGSEGDEPEPADAGLPLQPPCSQDRIDFRRDVGGQCNTNLEADHRPTCPPVPDDRGEQNGMCRAVQPQVVESRARTPTLPDDESTGELEPADAKPRLQPQSPCGAASGRGVDPQQGSGSCRLSQHRDRLDDSDQTSDLEQCHPLVPDDRGEQDEDVSVVPPQAQEGRASIPRLSDDESNNDREVANTEPSMQPSASQERVNLQHNIGRRRRRRRCDTDEEEDCSPIVGSDAKQGKDKDVVRPPRRKRRMVNTSAPTTRRTSPKRQTRLRCTDSPSLQAQRPPPTQGPKRRQSQRSISKLQSSGGSALEEETLEAAFASYGEWPLEAVLKRVWVDGAATFQVEFAWNPLNALDALALDGEPKGPRDGRGQKYYPSLSMLSTS</sequence>
<feature type="region of interest" description="Disordered" evidence="2">
    <location>
        <begin position="529"/>
        <end position="552"/>
    </location>
</feature>
<evidence type="ECO:0000256" key="2">
    <source>
        <dbReference type="SAM" id="MobiDB-lite"/>
    </source>
</evidence>
<dbReference type="AlphaFoldDB" id="A0AAE0XKJ0"/>
<evidence type="ECO:0000313" key="3">
    <source>
        <dbReference type="EMBL" id="KAK3694836.1"/>
    </source>
</evidence>
<dbReference type="Proteomes" id="UP001270362">
    <property type="component" value="Unassembled WGS sequence"/>
</dbReference>
<feature type="region of interest" description="Disordered" evidence="2">
    <location>
        <begin position="160"/>
        <end position="477"/>
    </location>
</feature>
<comment type="caution">
    <text evidence="3">The sequence shown here is derived from an EMBL/GenBank/DDBJ whole genome shotgun (WGS) entry which is preliminary data.</text>
</comment>
<keyword evidence="1" id="KW-0175">Coiled coil</keyword>
<feature type="compositionally biased region" description="Acidic residues" evidence="2">
    <location>
        <begin position="172"/>
        <end position="181"/>
    </location>
</feature>
<proteinExistence type="predicted"/>
<evidence type="ECO:0000256" key="1">
    <source>
        <dbReference type="SAM" id="Coils"/>
    </source>
</evidence>
<protein>
    <submittedName>
        <fullName evidence="3">Uncharacterized protein</fullName>
    </submittedName>
</protein>
<dbReference type="InterPro" id="IPR021842">
    <property type="entry name" value="DUF3435"/>
</dbReference>
<feature type="compositionally biased region" description="Basic and acidic residues" evidence="2">
    <location>
        <begin position="344"/>
        <end position="356"/>
    </location>
</feature>
<name>A0AAE0XKJ0_9PEZI</name>
<feature type="compositionally biased region" description="Basic and acidic residues" evidence="2">
    <location>
        <begin position="403"/>
        <end position="412"/>
    </location>
</feature>
<reference evidence="3" key="1">
    <citation type="journal article" date="2023" name="Mol. Phylogenet. Evol.">
        <title>Genome-scale phylogeny and comparative genomics of the fungal order Sordariales.</title>
        <authorList>
            <person name="Hensen N."/>
            <person name="Bonometti L."/>
            <person name="Westerberg I."/>
            <person name="Brannstrom I.O."/>
            <person name="Guillou S."/>
            <person name="Cros-Aarteil S."/>
            <person name="Calhoun S."/>
            <person name="Haridas S."/>
            <person name="Kuo A."/>
            <person name="Mondo S."/>
            <person name="Pangilinan J."/>
            <person name="Riley R."/>
            <person name="LaButti K."/>
            <person name="Andreopoulos B."/>
            <person name="Lipzen A."/>
            <person name="Chen C."/>
            <person name="Yan M."/>
            <person name="Daum C."/>
            <person name="Ng V."/>
            <person name="Clum A."/>
            <person name="Steindorff A."/>
            <person name="Ohm R.A."/>
            <person name="Martin F."/>
            <person name="Silar P."/>
            <person name="Natvig D.O."/>
            <person name="Lalanne C."/>
            <person name="Gautier V."/>
            <person name="Ament-Velasquez S.L."/>
            <person name="Kruys A."/>
            <person name="Hutchinson M.I."/>
            <person name="Powell A.J."/>
            <person name="Barry K."/>
            <person name="Miller A.N."/>
            <person name="Grigoriev I.V."/>
            <person name="Debuchy R."/>
            <person name="Gladieux P."/>
            <person name="Hiltunen Thoren M."/>
            <person name="Johannesson H."/>
        </authorList>
    </citation>
    <scope>NUCLEOTIDE SEQUENCE</scope>
    <source>
        <strain evidence="3">CBS 314.62</strain>
    </source>
</reference>
<dbReference type="EMBL" id="JAULSO010000001">
    <property type="protein sequence ID" value="KAK3694836.1"/>
    <property type="molecule type" value="Genomic_DNA"/>
</dbReference>
<dbReference type="PANTHER" id="PTHR37535">
    <property type="entry name" value="FLUG DOMAIN PROTEIN"/>
    <property type="match status" value="1"/>
</dbReference>
<feature type="compositionally biased region" description="Polar residues" evidence="2">
    <location>
        <begin position="421"/>
        <end position="430"/>
    </location>
</feature>
<feature type="compositionally biased region" description="Polar residues" evidence="2">
    <location>
        <begin position="358"/>
        <end position="375"/>
    </location>
</feature>
<feature type="compositionally biased region" description="Basic and acidic residues" evidence="2">
    <location>
        <begin position="529"/>
        <end position="539"/>
    </location>
</feature>
<reference evidence="3" key="2">
    <citation type="submission" date="2023-06" db="EMBL/GenBank/DDBJ databases">
        <authorList>
            <consortium name="Lawrence Berkeley National Laboratory"/>
            <person name="Haridas S."/>
            <person name="Hensen N."/>
            <person name="Bonometti L."/>
            <person name="Westerberg I."/>
            <person name="Brannstrom I.O."/>
            <person name="Guillou S."/>
            <person name="Cros-Aarteil S."/>
            <person name="Calhoun S."/>
            <person name="Kuo A."/>
            <person name="Mondo S."/>
            <person name="Pangilinan J."/>
            <person name="Riley R."/>
            <person name="Labutti K."/>
            <person name="Andreopoulos B."/>
            <person name="Lipzen A."/>
            <person name="Chen C."/>
            <person name="Yanf M."/>
            <person name="Daum C."/>
            <person name="Ng V."/>
            <person name="Clum A."/>
            <person name="Steindorff A."/>
            <person name="Ohm R."/>
            <person name="Martin F."/>
            <person name="Silar P."/>
            <person name="Natvig D."/>
            <person name="Lalanne C."/>
            <person name="Gautier V."/>
            <person name="Ament-Velasquez S.L."/>
            <person name="Kruys A."/>
            <person name="Hutchinson M.I."/>
            <person name="Powell A.J."/>
            <person name="Barry K."/>
            <person name="Miller A.N."/>
            <person name="Grigoriev I.V."/>
            <person name="Debuchy R."/>
            <person name="Gladieux P."/>
            <person name="Thoren M.H."/>
            <person name="Johannesson H."/>
        </authorList>
    </citation>
    <scope>NUCLEOTIDE SEQUENCE</scope>
    <source>
        <strain evidence="3">CBS 314.62</strain>
    </source>
</reference>
<dbReference type="Pfam" id="PF11917">
    <property type="entry name" value="DUF3435"/>
    <property type="match status" value="1"/>
</dbReference>
<feature type="compositionally biased region" description="Basic and acidic residues" evidence="2">
    <location>
        <begin position="212"/>
        <end position="228"/>
    </location>
</feature>
<dbReference type="PANTHER" id="PTHR37535:SF4">
    <property type="entry name" value="FLUG DOMAIN-CONTAINING PROTEIN"/>
    <property type="match status" value="1"/>
</dbReference>
<keyword evidence="4" id="KW-1185">Reference proteome</keyword>
<evidence type="ECO:0000313" key="4">
    <source>
        <dbReference type="Proteomes" id="UP001270362"/>
    </source>
</evidence>
<feature type="coiled-coil region" evidence="1">
    <location>
        <begin position="27"/>
        <end position="76"/>
    </location>
</feature>
<feature type="compositionally biased region" description="Acidic residues" evidence="2">
    <location>
        <begin position="251"/>
        <end position="261"/>
    </location>
</feature>
<organism evidence="3 4">
    <name type="scientific">Podospora appendiculata</name>
    <dbReference type="NCBI Taxonomy" id="314037"/>
    <lineage>
        <taxon>Eukaryota</taxon>
        <taxon>Fungi</taxon>
        <taxon>Dikarya</taxon>
        <taxon>Ascomycota</taxon>
        <taxon>Pezizomycotina</taxon>
        <taxon>Sordariomycetes</taxon>
        <taxon>Sordariomycetidae</taxon>
        <taxon>Sordariales</taxon>
        <taxon>Podosporaceae</taxon>
        <taxon>Podospora</taxon>
    </lineage>
</organism>